<sequence>MSIVIKTAIDIQVVYGIVADLDKKTALLQRFLKLLATLALWSTLPNGRRAMFYDF</sequence>
<evidence type="ECO:0000313" key="2">
    <source>
        <dbReference type="Proteomes" id="UP000231259"/>
    </source>
</evidence>
<dbReference type="EMBL" id="AWWI01000181">
    <property type="protein sequence ID" value="PIL14341.1"/>
    <property type="molecule type" value="Genomic_DNA"/>
</dbReference>
<dbReference type="AlphaFoldDB" id="A0A2G8QYT1"/>
<reference evidence="1 2" key="1">
    <citation type="submission" date="2013-09" db="EMBL/GenBank/DDBJ databases">
        <title>Genome sequencing of Phaeobacter antarcticus sp. nov. SM1211.</title>
        <authorList>
            <person name="Zhang X.-Y."/>
            <person name="Liu C."/>
            <person name="Chen X.-L."/>
            <person name="Xie B.-B."/>
            <person name="Qin Q.-L."/>
            <person name="Rong J.-C."/>
            <person name="Zhang Y.-Z."/>
        </authorList>
    </citation>
    <scope>NUCLEOTIDE SEQUENCE [LARGE SCALE GENOMIC DNA]</scope>
    <source>
        <strain evidence="1 2">SM1211</strain>
    </source>
</reference>
<proteinExistence type="predicted"/>
<comment type="caution">
    <text evidence="1">The sequence shown here is derived from an EMBL/GenBank/DDBJ whole genome shotgun (WGS) entry which is preliminary data.</text>
</comment>
<dbReference type="Proteomes" id="UP000231259">
    <property type="component" value="Unassembled WGS sequence"/>
</dbReference>
<protein>
    <submittedName>
        <fullName evidence="1">Uncharacterized protein</fullName>
    </submittedName>
</protein>
<organism evidence="1 2">
    <name type="scientific">Puniceibacterium antarcticum</name>
    <dbReference type="NCBI Taxonomy" id="1206336"/>
    <lineage>
        <taxon>Bacteria</taxon>
        <taxon>Pseudomonadati</taxon>
        <taxon>Pseudomonadota</taxon>
        <taxon>Alphaproteobacteria</taxon>
        <taxon>Rhodobacterales</taxon>
        <taxon>Paracoccaceae</taxon>
        <taxon>Puniceibacterium</taxon>
    </lineage>
</organism>
<accession>A0A2G8QYT1</accession>
<keyword evidence="2" id="KW-1185">Reference proteome</keyword>
<name>A0A2G8QYT1_9RHOB</name>
<evidence type="ECO:0000313" key="1">
    <source>
        <dbReference type="EMBL" id="PIL14341.1"/>
    </source>
</evidence>
<gene>
    <name evidence="1" type="ORF">P775_26920</name>
</gene>
<dbReference type="RefSeq" id="WP_180287590.1">
    <property type="nucleotide sequence ID" value="NZ_AWWI01000181.1"/>
</dbReference>